<evidence type="ECO:0000256" key="2">
    <source>
        <dbReference type="ARBA" id="ARBA00022840"/>
    </source>
</evidence>
<reference evidence="3 4" key="1">
    <citation type="submission" date="2015-10" db="EMBL/GenBank/DDBJ databases">
        <title>Full genome of DAOMC 229536 Phialocephala scopiformis, a fungal endophyte of spruce producing the potent anti-insectan compound rugulosin.</title>
        <authorList>
            <consortium name="DOE Joint Genome Institute"/>
            <person name="Walker A.K."/>
            <person name="Frasz S.L."/>
            <person name="Seifert K.A."/>
            <person name="Miller J.D."/>
            <person name="Mondo S.J."/>
            <person name="Labutti K."/>
            <person name="Lipzen A."/>
            <person name="Dockter R."/>
            <person name="Kennedy M."/>
            <person name="Grigoriev I.V."/>
            <person name="Spatafora J.W."/>
        </authorList>
    </citation>
    <scope>NUCLEOTIDE SEQUENCE [LARGE SCALE GENOMIC DNA]</scope>
    <source>
        <strain evidence="3 4">CBS 120377</strain>
    </source>
</reference>
<dbReference type="Gene3D" id="3.90.640.10">
    <property type="entry name" value="Actin, Chain A, domain 4"/>
    <property type="match status" value="1"/>
</dbReference>
<dbReference type="SUPFAM" id="SSF53067">
    <property type="entry name" value="Actin-like ATPase domain"/>
    <property type="match status" value="2"/>
</dbReference>
<keyword evidence="4" id="KW-1185">Reference proteome</keyword>
<dbReference type="STRING" id="149040.A0A194WUJ0"/>
<proteinExistence type="predicted"/>
<dbReference type="Pfam" id="PF00012">
    <property type="entry name" value="HSP70"/>
    <property type="match status" value="1"/>
</dbReference>
<dbReference type="AlphaFoldDB" id="A0A194WUJ0"/>
<dbReference type="PANTHER" id="PTHR14187:SF82">
    <property type="entry name" value="FAMILY CHAPERONE, PUTATIVE (AFU_ORTHOLOGUE AFUA_7G08575)-RELATED"/>
    <property type="match status" value="1"/>
</dbReference>
<name>A0A194WUJ0_MOLSC</name>
<dbReference type="CDD" id="cd10170">
    <property type="entry name" value="ASKHA_NBD_HSP70"/>
    <property type="match status" value="1"/>
</dbReference>
<dbReference type="KEGG" id="psco:LY89DRAFT_241035"/>
<gene>
    <name evidence="3" type="ORF">LY89DRAFT_241035</name>
</gene>
<evidence type="ECO:0000313" key="3">
    <source>
        <dbReference type="EMBL" id="KUJ11277.1"/>
    </source>
</evidence>
<dbReference type="EMBL" id="KQ947427">
    <property type="protein sequence ID" value="KUJ11277.1"/>
    <property type="molecule type" value="Genomic_DNA"/>
</dbReference>
<dbReference type="GeneID" id="28815838"/>
<dbReference type="OrthoDB" id="2963168at2759"/>
<evidence type="ECO:0000256" key="1">
    <source>
        <dbReference type="ARBA" id="ARBA00022741"/>
    </source>
</evidence>
<dbReference type="InterPro" id="IPR043129">
    <property type="entry name" value="ATPase_NBD"/>
</dbReference>
<organism evidence="3 4">
    <name type="scientific">Mollisia scopiformis</name>
    <name type="common">Conifer needle endophyte fungus</name>
    <name type="synonym">Phialocephala scopiformis</name>
    <dbReference type="NCBI Taxonomy" id="149040"/>
    <lineage>
        <taxon>Eukaryota</taxon>
        <taxon>Fungi</taxon>
        <taxon>Dikarya</taxon>
        <taxon>Ascomycota</taxon>
        <taxon>Pezizomycotina</taxon>
        <taxon>Leotiomycetes</taxon>
        <taxon>Helotiales</taxon>
        <taxon>Mollisiaceae</taxon>
        <taxon>Mollisia</taxon>
    </lineage>
</organism>
<keyword evidence="2" id="KW-0067">ATP-binding</keyword>
<sequence>MTSTNTNTVKALVAVDFGTTYSGLCWALAEKPGDNHAIQHNLIQQWPGEAAGYNKVPSTLLYDNEGTHIWGYQIKDTVPRHEWFKLGLFPGAEDSNLAQRYPSLSALQKVHGEDAEKLVIDYLTSLRKHAESTMETTYGRALFSKISREYIITVPAVWSDIAQDKTRRCAQKAGMGDYVQIITEPEAAGIYALDSTPNVDLKINDTFVLCDAGGGTVDLVSYTIAALKPIPKLVESAEGSGGLCGSIFLNRIFSSHLKEKFKNYPDWTEEYHGDALKAFDDDIKKNFMGDTRTPYIINVRPLRKPELGIVNGKLKISGQEVKEIFEPVIQEILALVKGQITNTRKPVKAVLMAGGFGLSEYLRKRIQGAISTDIDVRKVAQGETAIVKGALIRGLSEKEPGLATIRVESRIARRHYGTMAYDIFGEGHEEGRKEPGPFGDRIKVMQWLIAKNTNISETLPNKPTLYWWDRPVLDGPPTIITVAIYACDRDQQPEYPDASKYSKLPLLGVRMSADFKRARCLQACQP</sequence>
<accession>A0A194WUJ0</accession>
<dbReference type="InterPro" id="IPR013126">
    <property type="entry name" value="Hsp_70_fam"/>
</dbReference>
<dbReference type="RefSeq" id="XP_018065632.1">
    <property type="nucleotide sequence ID" value="XM_018206112.1"/>
</dbReference>
<protein>
    <recommendedName>
        <fullName evidence="5">Actin-like ATPase domain-containing protein</fullName>
    </recommendedName>
</protein>
<dbReference type="GO" id="GO:0005524">
    <property type="term" value="F:ATP binding"/>
    <property type="evidence" value="ECO:0007669"/>
    <property type="project" value="UniProtKB-KW"/>
</dbReference>
<dbReference type="GO" id="GO:0140662">
    <property type="term" value="F:ATP-dependent protein folding chaperone"/>
    <property type="evidence" value="ECO:0007669"/>
    <property type="project" value="InterPro"/>
</dbReference>
<dbReference type="Gene3D" id="3.30.420.40">
    <property type="match status" value="2"/>
</dbReference>
<dbReference type="InParanoid" id="A0A194WUJ0"/>
<dbReference type="PANTHER" id="PTHR14187">
    <property type="entry name" value="ALPHA KINASE/ELONGATION FACTOR 2 KINASE"/>
    <property type="match status" value="1"/>
</dbReference>
<keyword evidence="1" id="KW-0547">Nucleotide-binding</keyword>
<evidence type="ECO:0000313" key="4">
    <source>
        <dbReference type="Proteomes" id="UP000070700"/>
    </source>
</evidence>
<evidence type="ECO:0008006" key="5">
    <source>
        <dbReference type="Google" id="ProtNLM"/>
    </source>
</evidence>
<dbReference type="Proteomes" id="UP000070700">
    <property type="component" value="Unassembled WGS sequence"/>
</dbReference>